<dbReference type="EC" id="3.5.4.26" evidence="11"/>
<comment type="function">
    <text evidence="1 11">Converts 2,5-diamino-6-(ribosylamino)-4(3h)-pyrimidinone 5'-phosphate into 5-amino-6-(ribosylamino)-2,4(1h,3h)-pyrimidinedione 5'-phosphate.</text>
</comment>
<dbReference type="InterPro" id="IPR050765">
    <property type="entry name" value="Riboflavin_Biosynth_HTPR"/>
</dbReference>
<keyword evidence="6 11" id="KW-0521">NADP</keyword>
<dbReference type="Gene3D" id="3.40.430.10">
    <property type="entry name" value="Dihydrofolate Reductase, subunit A"/>
    <property type="match status" value="1"/>
</dbReference>
<feature type="binding site" evidence="13">
    <location>
        <position position="202"/>
    </location>
    <ligand>
        <name>substrate</name>
    </ligand>
</feature>
<keyword evidence="7 11" id="KW-0560">Oxidoreductase</keyword>
<dbReference type="AlphaFoldDB" id="A0A2N6UKT5"/>
<dbReference type="Gene3D" id="3.40.140.10">
    <property type="entry name" value="Cytidine Deaminase, domain 2"/>
    <property type="match status" value="1"/>
</dbReference>
<dbReference type="GO" id="GO:0009231">
    <property type="term" value="P:riboflavin biosynthetic process"/>
    <property type="evidence" value="ECO:0007669"/>
    <property type="project" value="UniProtKB-UniPathway"/>
</dbReference>
<dbReference type="InterPro" id="IPR002125">
    <property type="entry name" value="CMP_dCMP_dom"/>
</dbReference>
<reference evidence="16 17" key="1">
    <citation type="submission" date="2017-09" db="EMBL/GenBank/DDBJ databases">
        <title>Bacterial strain isolated from the female urinary microbiota.</title>
        <authorList>
            <person name="Thomas-White K."/>
            <person name="Kumar N."/>
            <person name="Forster S."/>
            <person name="Putonti C."/>
            <person name="Lawley T."/>
            <person name="Wolfe A.J."/>
        </authorList>
    </citation>
    <scope>NUCLEOTIDE SEQUENCE [LARGE SCALE GENOMIC DNA]</scope>
    <source>
        <strain evidence="16 17">UMB0204</strain>
    </source>
</reference>
<comment type="similarity">
    <text evidence="4 11">In the N-terminal section; belongs to the cytidine and deoxycytidylate deaminase family.</text>
</comment>
<evidence type="ECO:0000256" key="4">
    <source>
        <dbReference type="ARBA" id="ARBA00005259"/>
    </source>
</evidence>
<dbReference type="CDD" id="cd01284">
    <property type="entry name" value="Riboflavin_deaminase-reductase"/>
    <property type="match status" value="1"/>
</dbReference>
<keyword evidence="11" id="KW-0686">Riboflavin biosynthesis</keyword>
<dbReference type="RefSeq" id="WP_102197522.1">
    <property type="nucleotide sequence ID" value="NZ_CAUPDS010000001.1"/>
</dbReference>
<evidence type="ECO:0000256" key="8">
    <source>
        <dbReference type="ARBA" id="ARBA00023268"/>
    </source>
</evidence>
<evidence type="ECO:0000256" key="11">
    <source>
        <dbReference type="PIRNR" id="PIRNR006769"/>
    </source>
</evidence>
<evidence type="ECO:0000256" key="13">
    <source>
        <dbReference type="PIRSR" id="PIRSR006769-2"/>
    </source>
</evidence>
<dbReference type="GO" id="GO:0046872">
    <property type="term" value="F:metal ion binding"/>
    <property type="evidence" value="ECO:0007669"/>
    <property type="project" value="UniProtKB-KW"/>
</dbReference>
<feature type="binding site" evidence="13">
    <location>
        <position position="168"/>
    </location>
    <ligand>
        <name>NADP(+)</name>
        <dbReference type="ChEBI" id="CHEBI:58349"/>
    </ligand>
</feature>
<evidence type="ECO:0000256" key="5">
    <source>
        <dbReference type="ARBA" id="ARBA00007417"/>
    </source>
</evidence>
<evidence type="ECO:0000256" key="9">
    <source>
        <dbReference type="ARBA" id="ARBA00049861"/>
    </source>
</evidence>
<feature type="binding site" evidence="13">
    <location>
        <position position="166"/>
    </location>
    <ligand>
        <name>substrate</name>
    </ligand>
</feature>
<dbReference type="SUPFAM" id="SSF53597">
    <property type="entry name" value="Dihydrofolate reductase-like"/>
    <property type="match status" value="1"/>
</dbReference>
<dbReference type="GO" id="GO:0050661">
    <property type="term" value="F:NADP binding"/>
    <property type="evidence" value="ECO:0007669"/>
    <property type="project" value="InterPro"/>
</dbReference>
<evidence type="ECO:0000313" key="16">
    <source>
        <dbReference type="EMBL" id="PMC82458.1"/>
    </source>
</evidence>
<dbReference type="UniPathway" id="UPA00275">
    <property type="reaction ID" value="UER00401"/>
</dbReference>
<dbReference type="PANTHER" id="PTHR38011:SF7">
    <property type="entry name" value="2,5-DIAMINO-6-RIBOSYLAMINO-4(3H)-PYRIMIDINONE 5'-PHOSPHATE REDUCTASE"/>
    <property type="match status" value="1"/>
</dbReference>
<dbReference type="PANTHER" id="PTHR38011">
    <property type="entry name" value="DIHYDROFOLATE REDUCTASE FAMILY PROTEIN (AFU_ORTHOLOGUE AFUA_8G06820)"/>
    <property type="match status" value="1"/>
</dbReference>
<comment type="catalytic activity">
    <reaction evidence="10 11">
        <text>2,5-diamino-6-hydroxy-4-(5-phosphoribosylamino)-pyrimidine + H2O + H(+) = 5-amino-6-(5-phospho-D-ribosylamino)uracil + NH4(+)</text>
        <dbReference type="Rhea" id="RHEA:21868"/>
        <dbReference type="ChEBI" id="CHEBI:15377"/>
        <dbReference type="ChEBI" id="CHEBI:15378"/>
        <dbReference type="ChEBI" id="CHEBI:28938"/>
        <dbReference type="ChEBI" id="CHEBI:58453"/>
        <dbReference type="ChEBI" id="CHEBI:58614"/>
        <dbReference type="EC" id="3.5.4.26"/>
    </reaction>
</comment>
<proteinExistence type="inferred from homology"/>
<dbReference type="NCBIfam" id="TIGR00326">
    <property type="entry name" value="eubact_ribD"/>
    <property type="match status" value="1"/>
</dbReference>
<evidence type="ECO:0000313" key="17">
    <source>
        <dbReference type="Proteomes" id="UP000235658"/>
    </source>
</evidence>
<feature type="binding site" evidence="13">
    <location>
        <position position="152"/>
    </location>
    <ligand>
        <name>NADP(+)</name>
        <dbReference type="ChEBI" id="CHEBI:58349"/>
    </ligand>
</feature>
<dbReference type="Pfam" id="PF00383">
    <property type="entry name" value="dCMP_cyt_deam_1"/>
    <property type="match status" value="1"/>
</dbReference>
<evidence type="ECO:0000256" key="14">
    <source>
        <dbReference type="PIRSR" id="PIRSR006769-3"/>
    </source>
</evidence>
<dbReference type="InterPro" id="IPR002734">
    <property type="entry name" value="RibDG_C"/>
</dbReference>
<sequence>MNDKYYMKKCFDLAKNARGKTLKNPLVGAVLVKDGKIISTGYHHEYGKVHAEVDCFNNLKENADGAVLYVNLEPCSHYGKQGPCTLEIIKRNIKKVIISNIDTNPKVDGLTVLREKGIEVQTGLLEDEGKKLNEKFFFNIKYNRPLIALKYAQTLDGKISSNTNDSKWISNEFSREYVHRLRNDYDAIVVGKNTLIHDNPSLNSRIENGIDPVRVIVDTNLEIEKNYKDYKIFNLNSDKKTYIATCKDTDNPDLNLIKCKMKNNHVDLEDLVNKLYEMNIGSILVEGGSILNYDFLEEGLVDKIYEFISPQIIGGFNSKSPFYGRGVDKIKDGYKFEIEDVKRFDDDIMIEAKNVHWNI</sequence>
<keyword evidence="8" id="KW-0511">Multifunctional enzyme</keyword>
<keyword evidence="11" id="KW-0378">Hydrolase</keyword>
<dbReference type="SUPFAM" id="SSF53927">
    <property type="entry name" value="Cytidine deaminase-like"/>
    <property type="match status" value="1"/>
</dbReference>
<comment type="cofactor">
    <cofactor evidence="11 14">
        <name>Zn(2+)</name>
        <dbReference type="ChEBI" id="CHEBI:29105"/>
    </cofactor>
    <text evidence="11 14">Binds 1 zinc ion.</text>
</comment>
<feature type="binding site" evidence="13">
    <location>
        <position position="219"/>
    </location>
    <ligand>
        <name>NADP(+)</name>
        <dbReference type="ChEBI" id="CHEBI:58349"/>
    </ligand>
</feature>
<dbReference type="GO" id="GO:0008835">
    <property type="term" value="F:diaminohydroxyphosphoribosylaminopyrimidine deaminase activity"/>
    <property type="evidence" value="ECO:0007669"/>
    <property type="project" value="UniProtKB-EC"/>
</dbReference>
<comment type="pathway">
    <text evidence="3 11">Cofactor biosynthesis; riboflavin biosynthesis; 5-amino-6-(D-ribitylamino)uracil from GTP: step 3/4.</text>
</comment>
<dbReference type="GeneID" id="84577880"/>
<dbReference type="Pfam" id="PF01872">
    <property type="entry name" value="RibD_C"/>
    <property type="match status" value="1"/>
</dbReference>
<feature type="active site" description="Proton donor" evidence="12">
    <location>
        <position position="52"/>
    </location>
</feature>
<feature type="binding site" evidence="13">
    <location>
        <position position="286"/>
    </location>
    <ligand>
        <name>substrate</name>
    </ligand>
</feature>
<dbReference type="EMBL" id="PNHP01000001">
    <property type="protein sequence ID" value="PMC82458.1"/>
    <property type="molecule type" value="Genomic_DNA"/>
</dbReference>
<feature type="binding site" evidence="13">
    <location>
        <position position="198"/>
    </location>
    <ligand>
        <name>NADP(+)</name>
        <dbReference type="ChEBI" id="CHEBI:58349"/>
    </ligand>
</feature>
<evidence type="ECO:0000256" key="1">
    <source>
        <dbReference type="ARBA" id="ARBA00002151"/>
    </source>
</evidence>
<evidence type="ECO:0000256" key="10">
    <source>
        <dbReference type="ARBA" id="ARBA00049886"/>
    </source>
</evidence>
<evidence type="ECO:0000256" key="6">
    <source>
        <dbReference type="ARBA" id="ARBA00022857"/>
    </source>
</evidence>
<evidence type="ECO:0000256" key="7">
    <source>
        <dbReference type="ARBA" id="ARBA00023002"/>
    </source>
</evidence>
<feature type="binding site" evidence="14">
    <location>
        <position position="84"/>
    </location>
    <ligand>
        <name>Zn(2+)</name>
        <dbReference type="ChEBI" id="CHEBI:29105"/>
        <note>catalytic</note>
    </ligand>
</feature>
<name>A0A2N6UKT5_9FIRM</name>
<feature type="binding site" evidence="13">
    <location>
        <position position="205"/>
    </location>
    <ligand>
        <name>substrate</name>
    </ligand>
</feature>
<keyword evidence="11 14" id="KW-0862">Zinc</keyword>
<dbReference type="InterPro" id="IPR016193">
    <property type="entry name" value="Cytidine_deaminase-like"/>
</dbReference>
<dbReference type="InterPro" id="IPR004794">
    <property type="entry name" value="Eubact_RibD"/>
</dbReference>
<dbReference type="NCBIfam" id="TIGR00227">
    <property type="entry name" value="ribD_Cterm"/>
    <property type="match status" value="1"/>
</dbReference>
<feature type="domain" description="CMP/dCMP-type deaminase" evidence="15">
    <location>
        <begin position="1"/>
        <end position="121"/>
    </location>
</feature>
<feature type="binding site" evidence="13">
    <location>
        <position position="194"/>
    </location>
    <ligand>
        <name>NADP(+)</name>
        <dbReference type="ChEBI" id="CHEBI:58349"/>
    </ligand>
</feature>
<dbReference type="EC" id="1.1.1.193" evidence="11"/>
<evidence type="ECO:0000256" key="3">
    <source>
        <dbReference type="ARBA" id="ARBA00004910"/>
    </source>
</evidence>
<feature type="binding site" evidence="14">
    <location>
        <position position="75"/>
    </location>
    <ligand>
        <name>Zn(2+)</name>
        <dbReference type="ChEBI" id="CHEBI:29105"/>
        <note>catalytic</note>
    </ligand>
</feature>
<feature type="binding site" evidence="13">
    <location>
        <position position="182"/>
    </location>
    <ligand>
        <name>substrate</name>
    </ligand>
</feature>
<evidence type="ECO:0000259" key="15">
    <source>
        <dbReference type="PROSITE" id="PS51747"/>
    </source>
</evidence>
<comment type="caution">
    <text evidence="16">The sequence shown here is derived from an EMBL/GenBank/DDBJ whole genome shotgun (WGS) entry which is preliminary data.</text>
</comment>
<protein>
    <recommendedName>
        <fullName evidence="11">Riboflavin biosynthesis protein RibD</fullName>
    </recommendedName>
    <domain>
        <recommendedName>
            <fullName evidence="11">Diaminohydroxyphosphoribosylaminopyrimidine deaminase</fullName>
            <shortName evidence="11">DRAP deaminase</shortName>
            <ecNumber evidence="11">3.5.4.26</ecNumber>
        </recommendedName>
        <alternativeName>
            <fullName evidence="11">Riboflavin-specific deaminase</fullName>
        </alternativeName>
    </domain>
    <domain>
        <recommendedName>
            <fullName evidence="11">5-amino-6-(5-phosphoribosylamino)uracil reductase</fullName>
            <ecNumber evidence="11">1.1.1.193</ecNumber>
        </recommendedName>
        <alternativeName>
            <fullName evidence="11">HTP reductase</fullName>
        </alternativeName>
    </domain>
</protein>
<evidence type="ECO:0000256" key="2">
    <source>
        <dbReference type="ARBA" id="ARBA00004882"/>
    </source>
</evidence>
<organism evidence="16 17">
    <name type="scientific">Anaerococcus hydrogenalis</name>
    <dbReference type="NCBI Taxonomy" id="33029"/>
    <lineage>
        <taxon>Bacteria</taxon>
        <taxon>Bacillati</taxon>
        <taxon>Bacillota</taxon>
        <taxon>Tissierellia</taxon>
        <taxon>Tissierellales</taxon>
        <taxon>Peptoniphilaceae</taxon>
        <taxon>Anaerococcus</taxon>
    </lineage>
</organism>
<dbReference type="InterPro" id="IPR024072">
    <property type="entry name" value="DHFR-like_dom_sf"/>
</dbReference>
<dbReference type="InterPro" id="IPR011549">
    <property type="entry name" value="RibD_C"/>
</dbReference>
<evidence type="ECO:0000256" key="12">
    <source>
        <dbReference type="PIRSR" id="PIRSR006769-1"/>
    </source>
</evidence>
<comment type="catalytic activity">
    <reaction evidence="9 11">
        <text>5-amino-6-(5-phospho-D-ribitylamino)uracil + NADP(+) = 5-amino-6-(5-phospho-D-ribosylamino)uracil + NADPH + H(+)</text>
        <dbReference type="Rhea" id="RHEA:17845"/>
        <dbReference type="ChEBI" id="CHEBI:15378"/>
        <dbReference type="ChEBI" id="CHEBI:57783"/>
        <dbReference type="ChEBI" id="CHEBI:58349"/>
        <dbReference type="ChEBI" id="CHEBI:58421"/>
        <dbReference type="ChEBI" id="CHEBI:58453"/>
        <dbReference type="EC" id="1.1.1.193"/>
    </reaction>
</comment>
<dbReference type="Proteomes" id="UP000235658">
    <property type="component" value="Unassembled WGS sequence"/>
</dbReference>
<accession>A0A2N6UKT5</accession>
<dbReference type="PROSITE" id="PS51747">
    <property type="entry name" value="CYT_DCMP_DEAMINASES_2"/>
    <property type="match status" value="1"/>
</dbReference>
<comment type="similarity">
    <text evidence="5 11">In the C-terminal section; belongs to the HTP reductase family.</text>
</comment>
<feature type="binding site" evidence="14">
    <location>
        <position position="50"/>
    </location>
    <ligand>
        <name>Zn(2+)</name>
        <dbReference type="ChEBI" id="CHEBI:29105"/>
        <note>catalytic</note>
    </ligand>
</feature>
<keyword evidence="11 14" id="KW-0479">Metal-binding</keyword>
<dbReference type="PIRSF" id="PIRSF006769">
    <property type="entry name" value="RibD"/>
    <property type="match status" value="1"/>
</dbReference>
<dbReference type="GO" id="GO:0008703">
    <property type="term" value="F:5-amino-6-(5-phosphoribosylamino)uracil reductase activity"/>
    <property type="evidence" value="ECO:0007669"/>
    <property type="project" value="UniProtKB-EC"/>
</dbReference>
<gene>
    <name evidence="16" type="primary">ribD</name>
    <name evidence="16" type="ORF">CJ192_01650</name>
</gene>
<comment type="pathway">
    <text evidence="2 11">Cofactor biosynthesis; riboflavin biosynthesis; 5-amino-6-(D-ribitylamino)uracil from GTP: step 2/4.</text>
</comment>